<name>A0A7J7LTS6_9MAGN</name>
<sequence>MKYNLKKIMSRPLCQTIFETFRKLSFFCRNDLYVNEIMLTKNQVLIQSISVFFEYCCYPRIP</sequence>
<keyword evidence="2" id="KW-1185">Reference proteome</keyword>
<dbReference type="AlphaFoldDB" id="A0A7J7LTS6"/>
<organism evidence="1 2">
    <name type="scientific">Kingdonia uniflora</name>
    <dbReference type="NCBI Taxonomy" id="39325"/>
    <lineage>
        <taxon>Eukaryota</taxon>
        <taxon>Viridiplantae</taxon>
        <taxon>Streptophyta</taxon>
        <taxon>Embryophyta</taxon>
        <taxon>Tracheophyta</taxon>
        <taxon>Spermatophyta</taxon>
        <taxon>Magnoliopsida</taxon>
        <taxon>Ranunculales</taxon>
        <taxon>Circaeasteraceae</taxon>
        <taxon>Kingdonia</taxon>
    </lineage>
</organism>
<feature type="non-terminal residue" evidence="1">
    <location>
        <position position="62"/>
    </location>
</feature>
<dbReference type="Proteomes" id="UP000541444">
    <property type="component" value="Unassembled WGS sequence"/>
</dbReference>
<comment type="caution">
    <text evidence="1">The sequence shown here is derived from an EMBL/GenBank/DDBJ whole genome shotgun (WGS) entry which is preliminary data.</text>
</comment>
<proteinExistence type="predicted"/>
<reference evidence="1 2" key="1">
    <citation type="journal article" date="2020" name="IScience">
        <title>Genome Sequencing of the Endangered Kingdonia uniflora (Circaeasteraceae, Ranunculales) Reveals Potential Mechanisms of Evolutionary Specialization.</title>
        <authorList>
            <person name="Sun Y."/>
            <person name="Deng T."/>
            <person name="Zhang A."/>
            <person name="Moore M.J."/>
            <person name="Landis J.B."/>
            <person name="Lin N."/>
            <person name="Zhang H."/>
            <person name="Zhang X."/>
            <person name="Huang J."/>
            <person name="Zhang X."/>
            <person name="Sun H."/>
            <person name="Wang H."/>
        </authorList>
    </citation>
    <scope>NUCLEOTIDE SEQUENCE [LARGE SCALE GENOMIC DNA]</scope>
    <source>
        <strain evidence="1">TB1705</strain>
        <tissue evidence="1">Leaf</tissue>
    </source>
</reference>
<evidence type="ECO:0000313" key="2">
    <source>
        <dbReference type="Proteomes" id="UP000541444"/>
    </source>
</evidence>
<accession>A0A7J7LTS6</accession>
<protein>
    <submittedName>
        <fullName evidence="1">Uncharacterized protein</fullName>
    </submittedName>
</protein>
<gene>
    <name evidence="1" type="ORF">GIB67_033317</name>
</gene>
<evidence type="ECO:0000313" key="1">
    <source>
        <dbReference type="EMBL" id="KAF6145958.1"/>
    </source>
</evidence>
<dbReference type="EMBL" id="JACGCM010002017">
    <property type="protein sequence ID" value="KAF6145958.1"/>
    <property type="molecule type" value="Genomic_DNA"/>
</dbReference>